<gene>
    <name evidence="4" type="ORF">Mal15_14680</name>
</gene>
<dbReference type="SUPFAM" id="SSF52402">
    <property type="entry name" value="Adenine nucleotide alpha hydrolases-like"/>
    <property type="match status" value="1"/>
</dbReference>
<evidence type="ECO:0000259" key="3">
    <source>
        <dbReference type="Pfam" id="PF00733"/>
    </source>
</evidence>
<feature type="compositionally biased region" description="Polar residues" evidence="2">
    <location>
        <begin position="1"/>
        <end position="29"/>
    </location>
</feature>
<dbReference type="PANTHER" id="PTHR43169">
    <property type="entry name" value="EXSB FAMILY PROTEIN"/>
    <property type="match status" value="1"/>
</dbReference>
<dbReference type="Pfam" id="PF00733">
    <property type="entry name" value="Asn_synthase"/>
    <property type="match status" value="1"/>
</dbReference>
<dbReference type="NCBIfam" id="TIGR00268">
    <property type="entry name" value="ATP-dependent sacrificial sulfur transferase LarE"/>
    <property type="match status" value="1"/>
</dbReference>
<organism evidence="4 5">
    <name type="scientific">Stieleria maiorica</name>
    <dbReference type="NCBI Taxonomy" id="2795974"/>
    <lineage>
        <taxon>Bacteria</taxon>
        <taxon>Pseudomonadati</taxon>
        <taxon>Planctomycetota</taxon>
        <taxon>Planctomycetia</taxon>
        <taxon>Pirellulales</taxon>
        <taxon>Pirellulaceae</taxon>
        <taxon>Stieleria</taxon>
    </lineage>
</organism>
<name>A0A5B9M8A6_9BACT</name>
<evidence type="ECO:0000313" key="4">
    <source>
        <dbReference type="EMBL" id="QEF97428.1"/>
    </source>
</evidence>
<dbReference type="InterPro" id="IPR005232">
    <property type="entry name" value="LarE"/>
</dbReference>
<dbReference type="PIRSF" id="PIRSF006661">
    <property type="entry name" value="PP-lp_UCP006661"/>
    <property type="match status" value="1"/>
</dbReference>
<dbReference type="AlphaFoldDB" id="A0A5B9M8A6"/>
<accession>A0A5B9M8A6</accession>
<dbReference type="CDD" id="cd01990">
    <property type="entry name" value="LarE-like"/>
    <property type="match status" value="1"/>
</dbReference>
<dbReference type="Proteomes" id="UP000321353">
    <property type="component" value="Chromosome"/>
</dbReference>
<dbReference type="InterPro" id="IPR014729">
    <property type="entry name" value="Rossmann-like_a/b/a_fold"/>
</dbReference>
<feature type="region of interest" description="Disordered" evidence="2">
    <location>
        <begin position="1"/>
        <end position="31"/>
    </location>
</feature>
<feature type="domain" description="Asparagine synthetase" evidence="3">
    <location>
        <begin position="50"/>
        <end position="112"/>
    </location>
</feature>
<dbReference type="InterPro" id="IPR001962">
    <property type="entry name" value="Asn_synthase"/>
</dbReference>
<proteinExistence type="predicted"/>
<protein>
    <submittedName>
        <fullName evidence="4">NAD synthetase</fullName>
    </submittedName>
</protein>
<evidence type="ECO:0000256" key="1">
    <source>
        <dbReference type="PIRSR" id="PIRSR006661-1"/>
    </source>
</evidence>
<dbReference type="EMBL" id="CP036264">
    <property type="protein sequence ID" value="QEF97428.1"/>
    <property type="molecule type" value="Genomic_DNA"/>
</dbReference>
<sequence>MTIDSSTSQRADLSLGSAVSSRPTAQSELESMPVESRAAELIEWFRGRGVIAVAFSGGVDSSVVLAAALASAADSVTAVTAVSPSVARWQIELAESIATHLGADHRLIETDEVSLPQYSVNDASRCFHCKSTLYQTLDRLCQSPDLDSATIVSGTNADDLGDYRPGIAAGDRAGVLKPLAELGIDKSGVRALARHFGLPNASLPASPCLASRIAYGVRVTPERLGQVEQAEELLRAMGLANVRVRYHEGGLARIEVPADQISKLADAPVRTKLSQRLTEIGFRYVTLDLQGFASGSMNRQLVSLGGPTDTVA</sequence>
<dbReference type="GO" id="GO:0004066">
    <property type="term" value="F:asparagine synthase (glutamine-hydrolyzing) activity"/>
    <property type="evidence" value="ECO:0007669"/>
    <property type="project" value="InterPro"/>
</dbReference>
<keyword evidence="5" id="KW-1185">Reference proteome</keyword>
<reference evidence="4 5" key="1">
    <citation type="submission" date="2019-02" db="EMBL/GenBank/DDBJ databases">
        <title>Planctomycetal bacteria perform biofilm scaping via a novel small molecule.</title>
        <authorList>
            <person name="Jeske O."/>
            <person name="Boedeker C."/>
            <person name="Wiegand S."/>
            <person name="Breitling P."/>
            <person name="Kallscheuer N."/>
            <person name="Jogler M."/>
            <person name="Rohde M."/>
            <person name="Petersen J."/>
            <person name="Medema M.H."/>
            <person name="Surup F."/>
            <person name="Jogler C."/>
        </authorList>
    </citation>
    <scope>NUCLEOTIDE SEQUENCE [LARGE SCALE GENOMIC DNA]</scope>
    <source>
        <strain evidence="4 5">Mal15</strain>
    </source>
</reference>
<dbReference type="RefSeq" id="WP_233903323.1">
    <property type="nucleotide sequence ID" value="NZ_CP036264.1"/>
</dbReference>
<evidence type="ECO:0000256" key="2">
    <source>
        <dbReference type="SAM" id="MobiDB-lite"/>
    </source>
</evidence>
<dbReference type="GO" id="GO:0006529">
    <property type="term" value="P:asparagine biosynthetic process"/>
    <property type="evidence" value="ECO:0007669"/>
    <property type="project" value="InterPro"/>
</dbReference>
<evidence type="ECO:0000313" key="5">
    <source>
        <dbReference type="Proteomes" id="UP000321353"/>
    </source>
</evidence>
<dbReference type="GO" id="GO:0016783">
    <property type="term" value="F:sulfurtransferase activity"/>
    <property type="evidence" value="ECO:0007669"/>
    <property type="project" value="InterPro"/>
</dbReference>
<feature type="active site" description="Nucleophile and sulfur donor" evidence="1">
    <location>
        <position position="208"/>
    </location>
</feature>
<dbReference type="Gene3D" id="3.40.50.620">
    <property type="entry name" value="HUPs"/>
    <property type="match status" value="1"/>
</dbReference>
<dbReference type="InterPro" id="IPR052188">
    <property type="entry name" value="Ni-pincer_cofactor_biosynth"/>
</dbReference>
<dbReference type="KEGG" id="smam:Mal15_14680"/>
<dbReference type="PANTHER" id="PTHR43169:SF2">
    <property type="entry name" value="NAD_GMP SYNTHASE DOMAIN-CONTAINING PROTEIN"/>
    <property type="match status" value="1"/>
</dbReference>